<dbReference type="EMBL" id="JBHMEI010000018">
    <property type="protein sequence ID" value="MFB9204607.1"/>
    <property type="molecule type" value="Genomic_DNA"/>
</dbReference>
<dbReference type="Gene3D" id="3.40.50.300">
    <property type="entry name" value="P-loop containing nucleotide triphosphate hydrolases"/>
    <property type="match status" value="1"/>
</dbReference>
<feature type="binding site" evidence="3">
    <location>
        <begin position="11"/>
        <end position="16"/>
    </location>
    <ligand>
        <name>ATP</name>
        <dbReference type="ChEBI" id="CHEBI:30616"/>
    </ligand>
</feature>
<keyword evidence="3 5" id="KW-0418">Kinase</keyword>
<dbReference type="CDD" id="cd02022">
    <property type="entry name" value="DPCK"/>
    <property type="match status" value="1"/>
</dbReference>
<keyword evidence="3" id="KW-0173">Coenzyme A biosynthesis</keyword>
<dbReference type="GO" id="GO:0004140">
    <property type="term" value="F:dephospho-CoA kinase activity"/>
    <property type="evidence" value="ECO:0007669"/>
    <property type="project" value="UniProtKB-EC"/>
</dbReference>
<dbReference type="Pfam" id="PF01121">
    <property type="entry name" value="CoaE"/>
    <property type="match status" value="1"/>
</dbReference>
<keyword evidence="1 3" id="KW-0547">Nucleotide-binding</keyword>
<gene>
    <name evidence="3 5" type="primary">coaE</name>
    <name evidence="5" type="ORF">ACFFV7_25670</name>
</gene>
<comment type="similarity">
    <text evidence="3">Belongs to the CoaE family.</text>
</comment>
<sequence length="200" mass="21247">MLKIGLTGGIGSGKSEVSRRLSARGAVVIDADRIAREVVEPGTVGLARVVAAFGEGVLRPDGSLDREKLGSVVFADAERLAALNAIVHPLVGERVAELQGQAADDAILVYDVPLLVENKLAPMYDVVIVVDAADEVRIRRLADHRGMSGADARARIAAQAGRDERLAAADLVILNEGSLDDLEARVEEVWDELVRRAARG</sequence>
<evidence type="ECO:0000313" key="6">
    <source>
        <dbReference type="Proteomes" id="UP001589647"/>
    </source>
</evidence>
<dbReference type="PROSITE" id="PS51219">
    <property type="entry name" value="DPCK"/>
    <property type="match status" value="1"/>
</dbReference>
<protein>
    <recommendedName>
        <fullName evidence="3 4">Dephospho-CoA kinase</fullName>
        <ecNumber evidence="3 4">2.7.1.24</ecNumber>
    </recommendedName>
    <alternativeName>
        <fullName evidence="3">Dephosphocoenzyme A kinase</fullName>
    </alternativeName>
</protein>
<dbReference type="NCBIfam" id="TIGR00152">
    <property type="entry name" value="dephospho-CoA kinase"/>
    <property type="match status" value="1"/>
</dbReference>
<dbReference type="EC" id="2.7.1.24" evidence="3 4"/>
<dbReference type="InterPro" id="IPR027417">
    <property type="entry name" value="P-loop_NTPase"/>
</dbReference>
<evidence type="ECO:0000256" key="3">
    <source>
        <dbReference type="HAMAP-Rule" id="MF_00376"/>
    </source>
</evidence>
<comment type="function">
    <text evidence="3">Catalyzes the phosphorylation of the 3'-hydroxyl group of dephosphocoenzyme A to form coenzyme A.</text>
</comment>
<proteinExistence type="inferred from homology"/>
<dbReference type="PANTHER" id="PTHR10695">
    <property type="entry name" value="DEPHOSPHO-COA KINASE-RELATED"/>
    <property type="match status" value="1"/>
</dbReference>
<reference evidence="5 6" key="1">
    <citation type="submission" date="2024-09" db="EMBL/GenBank/DDBJ databases">
        <authorList>
            <person name="Sun Q."/>
            <person name="Mori K."/>
        </authorList>
    </citation>
    <scope>NUCLEOTIDE SEQUENCE [LARGE SCALE GENOMIC DNA]</scope>
    <source>
        <strain evidence="5 6">CCM 3426</strain>
    </source>
</reference>
<evidence type="ECO:0000313" key="5">
    <source>
        <dbReference type="EMBL" id="MFB9204607.1"/>
    </source>
</evidence>
<comment type="caution">
    <text evidence="5">The sequence shown here is derived from an EMBL/GenBank/DDBJ whole genome shotgun (WGS) entry which is preliminary data.</text>
</comment>
<keyword evidence="3" id="KW-0963">Cytoplasm</keyword>
<dbReference type="NCBIfam" id="NF002879">
    <property type="entry name" value="PRK03333.1"/>
    <property type="match status" value="1"/>
</dbReference>
<evidence type="ECO:0000256" key="2">
    <source>
        <dbReference type="ARBA" id="ARBA00022840"/>
    </source>
</evidence>
<dbReference type="PANTHER" id="PTHR10695:SF46">
    <property type="entry name" value="BIFUNCTIONAL COENZYME A SYNTHASE-RELATED"/>
    <property type="match status" value="1"/>
</dbReference>
<keyword evidence="3 5" id="KW-0808">Transferase</keyword>
<dbReference type="Proteomes" id="UP001589647">
    <property type="component" value="Unassembled WGS sequence"/>
</dbReference>
<comment type="pathway">
    <text evidence="3">Cofactor biosynthesis; coenzyme A biosynthesis; CoA from (R)-pantothenate: step 5/5.</text>
</comment>
<keyword evidence="2 3" id="KW-0067">ATP-binding</keyword>
<keyword evidence="6" id="KW-1185">Reference proteome</keyword>
<dbReference type="RefSeq" id="WP_189652623.1">
    <property type="nucleotide sequence ID" value="NZ_BMRC01000029.1"/>
</dbReference>
<comment type="catalytic activity">
    <reaction evidence="3">
        <text>3'-dephospho-CoA + ATP = ADP + CoA + H(+)</text>
        <dbReference type="Rhea" id="RHEA:18245"/>
        <dbReference type="ChEBI" id="CHEBI:15378"/>
        <dbReference type="ChEBI" id="CHEBI:30616"/>
        <dbReference type="ChEBI" id="CHEBI:57287"/>
        <dbReference type="ChEBI" id="CHEBI:57328"/>
        <dbReference type="ChEBI" id="CHEBI:456216"/>
        <dbReference type="EC" id="2.7.1.24"/>
    </reaction>
</comment>
<organism evidence="5 6">
    <name type="scientific">Nonomuraea spiralis</name>
    <dbReference type="NCBI Taxonomy" id="46182"/>
    <lineage>
        <taxon>Bacteria</taxon>
        <taxon>Bacillati</taxon>
        <taxon>Actinomycetota</taxon>
        <taxon>Actinomycetes</taxon>
        <taxon>Streptosporangiales</taxon>
        <taxon>Streptosporangiaceae</taxon>
        <taxon>Nonomuraea</taxon>
    </lineage>
</organism>
<accession>A0ABV5IJP3</accession>
<comment type="subcellular location">
    <subcellularLocation>
        <location evidence="3">Cytoplasm</location>
    </subcellularLocation>
</comment>
<dbReference type="HAMAP" id="MF_00376">
    <property type="entry name" value="Dephospho_CoA_kinase"/>
    <property type="match status" value="1"/>
</dbReference>
<evidence type="ECO:0000256" key="1">
    <source>
        <dbReference type="ARBA" id="ARBA00022741"/>
    </source>
</evidence>
<dbReference type="SUPFAM" id="SSF52540">
    <property type="entry name" value="P-loop containing nucleoside triphosphate hydrolases"/>
    <property type="match status" value="1"/>
</dbReference>
<dbReference type="InterPro" id="IPR001977">
    <property type="entry name" value="Depp_CoAkinase"/>
</dbReference>
<evidence type="ECO:0000256" key="4">
    <source>
        <dbReference type="NCBIfam" id="TIGR00152"/>
    </source>
</evidence>
<name>A0ABV5IJP3_9ACTN</name>